<dbReference type="InterPro" id="IPR014710">
    <property type="entry name" value="RmlC-like_jellyroll"/>
</dbReference>
<dbReference type="PANTHER" id="PTHR43346:SF1">
    <property type="entry name" value="QUERCETIN 2,3-DIOXYGENASE-RELATED"/>
    <property type="match status" value="1"/>
</dbReference>
<proteinExistence type="predicted"/>
<sequence>MNLYRQLGYYHQWQNPMYYNRYDNNWCNDWNPHYYNWNNNLGDNENPYNRGNILKDFGPQPFVINIEQAAKKNNNFRIALWTGNHLQVTLMNIGVGEDIGLEIHPTLDQFLRIEDGQGLVQMGKNKGIYDFQANVYDDYVIVIPAGTWHNLTNTGNKPIKLYSIYAPPQHPYGTVHETKAIAMASENHY</sequence>
<feature type="domain" description="Cupin type-2" evidence="1">
    <location>
        <begin position="90"/>
        <end position="165"/>
    </location>
</feature>
<dbReference type="AlphaFoldDB" id="A0AAW6SWQ0"/>
<dbReference type="EMBL" id="JAROYP010000014">
    <property type="protein sequence ID" value="MDH5163285.1"/>
    <property type="molecule type" value="Genomic_DNA"/>
</dbReference>
<dbReference type="InterPro" id="IPR011051">
    <property type="entry name" value="RmlC_Cupin_sf"/>
</dbReference>
<dbReference type="Gene3D" id="2.60.120.10">
    <property type="entry name" value="Jelly Rolls"/>
    <property type="match status" value="1"/>
</dbReference>
<dbReference type="Proteomes" id="UP001159179">
    <property type="component" value="Unassembled WGS sequence"/>
</dbReference>
<gene>
    <name evidence="2" type="ORF">P5X88_20330</name>
</gene>
<evidence type="ECO:0000259" key="1">
    <source>
        <dbReference type="Pfam" id="PF07883"/>
    </source>
</evidence>
<protein>
    <submittedName>
        <fullName evidence="2">Cupin domain-containing protein</fullName>
    </submittedName>
</protein>
<dbReference type="RefSeq" id="WP_058005455.1">
    <property type="nucleotide sequence ID" value="NZ_BOQX01000010.1"/>
</dbReference>
<dbReference type="CDD" id="cd02223">
    <property type="entry name" value="cupin_Bh2720-like"/>
    <property type="match status" value="1"/>
</dbReference>
<accession>A0AAW6SWQ0</accession>
<evidence type="ECO:0000313" key="2">
    <source>
        <dbReference type="EMBL" id="MDH5163285.1"/>
    </source>
</evidence>
<dbReference type="InterPro" id="IPR052538">
    <property type="entry name" value="Flavonoid_dioxygenase-like"/>
</dbReference>
<dbReference type="GeneID" id="56393556"/>
<dbReference type="PANTHER" id="PTHR43346">
    <property type="entry name" value="LIGAND BINDING DOMAIN PROTEIN, PUTATIVE (AFU_ORTHOLOGUE AFUA_6G14370)-RELATED"/>
    <property type="match status" value="1"/>
</dbReference>
<organism evidence="2 3">
    <name type="scientific">Heyndrickxia oleronia</name>
    <dbReference type="NCBI Taxonomy" id="38875"/>
    <lineage>
        <taxon>Bacteria</taxon>
        <taxon>Bacillati</taxon>
        <taxon>Bacillota</taxon>
        <taxon>Bacilli</taxon>
        <taxon>Bacillales</taxon>
        <taxon>Bacillaceae</taxon>
        <taxon>Heyndrickxia</taxon>
    </lineage>
</organism>
<name>A0AAW6SWQ0_9BACI</name>
<comment type="caution">
    <text evidence="2">The sequence shown here is derived from an EMBL/GenBank/DDBJ whole genome shotgun (WGS) entry which is preliminary data.</text>
</comment>
<reference evidence="2" key="1">
    <citation type="submission" date="2023-03" db="EMBL/GenBank/DDBJ databases">
        <title>Bacterial isolates from washroom surfaces on a university campus.</title>
        <authorList>
            <person name="Holman D.B."/>
            <person name="Gzyl K.E."/>
            <person name="Taheri A.E."/>
        </authorList>
    </citation>
    <scope>NUCLEOTIDE SEQUENCE</scope>
    <source>
        <strain evidence="2">RD03</strain>
    </source>
</reference>
<dbReference type="SUPFAM" id="SSF51182">
    <property type="entry name" value="RmlC-like cupins"/>
    <property type="match status" value="1"/>
</dbReference>
<dbReference type="Pfam" id="PF07883">
    <property type="entry name" value="Cupin_2"/>
    <property type="match status" value="1"/>
</dbReference>
<dbReference type="InterPro" id="IPR013096">
    <property type="entry name" value="Cupin_2"/>
</dbReference>
<evidence type="ECO:0000313" key="3">
    <source>
        <dbReference type="Proteomes" id="UP001159179"/>
    </source>
</evidence>